<reference evidence="1" key="1">
    <citation type="submission" date="2023-03" db="EMBL/GenBank/DDBJ databases">
        <title>Massive genome expansion in bonnet fungi (Mycena s.s.) driven by repeated elements and novel gene families across ecological guilds.</title>
        <authorList>
            <consortium name="Lawrence Berkeley National Laboratory"/>
            <person name="Harder C.B."/>
            <person name="Miyauchi S."/>
            <person name="Viragh M."/>
            <person name="Kuo A."/>
            <person name="Thoen E."/>
            <person name="Andreopoulos B."/>
            <person name="Lu D."/>
            <person name="Skrede I."/>
            <person name="Drula E."/>
            <person name="Henrissat B."/>
            <person name="Morin E."/>
            <person name="Kohler A."/>
            <person name="Barry K."/>
            <person name="LaButti K."/>
            <person name="Morin E."/>
            <person name="Salamov A."/>
            <person name="Lipzen A."/>
            <person name="Mereny Z."/>
            <person name="Hegedus B."/>
            <person name="Baldrian P."/>
            <person name="Stursova M."/>
            <person name="Weitz H."/>
            <person name="Taylor A."/>
            <person name="Grigoriev I.V."/>
            <person name="Nagy L.G."/>
            <person name="Martin F."/>
            <person name="Kauserud H."/>
        </authorList>
    </citation>
    <scope>NUCLEOTIDE SEQUENCE</scope>
    <source>
        <strain evidence="1">CBHHK182m</strain>
    </source>
</reference>
<evidence type="ECO:0000313" key="2">
    <source>
        <dbReference type="Proteomes" id="UP001215598"/>
    </source>
</evidence>
<accession>A0AAD7N150</accession>
<proteinExistence type="predicted"/>
<evidence type="ECO:0000313" key="1">
    <source>
        <dbReference type="EMBL" id="KAJ7741063.1"/>
    </source>
</evidence>
<dbReference type="AlphaFoldDB" id="A0AAD7N150"/>
<organism evidence="1 2">
    <name type="scientific">Mycena metata</name>
    <dbReference type="NCBI Taxonomy" id="1033252"/>
    <lineage>
        <taxon>Eukaryota</taxon>
        <taxon>Fungi</taxon>
        <taxon>Dikarya</taxon>
        <taxon>Basidiomycota</taxon>
        <taxon>Agaricomycotina</taxon>
        <taxon>Agaricomycetes</taxon>
        <taxon>Agaricomycetidae</taxon>
        <taxon>Agaricales</taxon>
        <taxon>Marasmiineae</taxon>
        <taxon>Mycenaceae</taxon>
        <taxon>Mycena</taxon>
    </lineage>
</organism>
<dbReference type="EMBL" id="JARKIB010000100">
    <property type="protein sequence ID" value="KAJ7741063.1"/>
    <property type="molecule type" value="Genomic_DNA"/>
</dbReference>
<protein>
    <submittedName>
        <fullName evidence="1">Uncharacterized protein</fullName>
    </submittedName>
</protein>
<dbReference type="Proteomes" id="UP001215598">
    <property type="component" value="Unassembled WGS sequence"/>
</dbReference>
<keyword evidence="2" id="KW-1185">Reference proteome</keyword>
<sequence>MALVAPLPTIPAMGWDFIHFVRNTLNAVRPVFVRRQAAWLFPDGSDINRRVWIRVPVAQGKTRAYHPSELETGFWLNCGRGNNAPVSDSATNCILVQRFPFDEPIDLEYGFFVVVTDQDTDGPSVHPVNELVTRLVPDRPQAWRGNLIVFKRGKGKGKPIINISDRDSTFVEAVIKR</sequence>
<name>A0AAD7N150_9AGAR</name>
<comment type="caution">
    <text evidence="1">The sequence shown here is derived from an EMBL/GenBank/DDBJ whole genome shotgun (WGS) entry which is preliminary data.</text>
</comment>
<gene>
    <name evidence="1" type="ORF">B0H16DRAFT_1728703</name>
</gene>